<dbReference type="Pfam" id="PF03641">
    <property type="entry name" value="Lysine_decarbox"/>
    <property type="match status" value="1"/>
</dbReference>
<dbReference type="PANTHER" id="PTHR43393:SF2">
    <property type="entry name" value="CYTOKININ RIBOSIDE 5'-MONOPHOSPHATE PHOSPHORIBOHYDROLASE"/>
    <property type="match status" value="1"/>
</dbReference>
<dbReference type="GO" id="GO:0102682">
    <property type="term" value="F:cytokinin riboside 5'-monophosphate phosphoribohydrolase activity"/>
    <property type="evidence" value="ECO:0007669"/>
    <property type="project" value="RHEA"/>
</dbReference>
<dbReference type="InterPro" id="IPR031100">
    <property type="entry name" value="LOG_fam"/>
</dbReference>
<dbReference type="OrthoDB" id="9801098at2"/>
<dbReference type="GO" id="GO:0005829">
    <property type="term" value="C:cytosol"/>
    <property type="evidence" value="ECO:0007669"/>
    <property type="project" value="TreeGrafter"/>
</dbReference>
<protein>
    <recommendedName>
        <fullName evidence="1">Cytokinin riboside 5'-monophosphate phosphoribohydrolase</fullName>
        <ecNumber evidence="1">3.2.2.n1</ecNumber>
    </recommendedName>
</protein>
<dbReference type="Proteomes" id="UP000035722">
    <property type="component" value="Unassembled WGS sequence"/>
</dbReference>
<accession>A0A024H1N9</accession>
<evidence type="ECO:0000313" key="3">
    <source>
        <dbReference type="Proteomes" id="UP000035722"/>
    </source>
</evidence>
<comment type="similarity">
    <text evidence="1">Belongs to the LOG family.</text>
</comment>
<proteinExistence type="inferred from homology"/>
<dbReference type="STRING" id="861266.ARTSIC4J27_2050"/>
<sequence>MKMTDDELRAALADPAEDPARMERIAAEIGAGFGLLSGRLGKAVTVFGSARPGPDDSRYQAAKVLGSRLASAGFAVITGGGPGLMEAANRGALAAGGTSVGLGIELPREQSLNPYLDVSMSFRYFFARKLMFIRYSSAFIVLPGGFGTLDELFEALTLVQTGKIHEFPVVLIGAGHWSGLVDWIRDHLQDQGFVAGDDIRLLRVTDDLDEAIELIQHCHLRQLAL</sequence>
<dbReference type="PANTHER" id="PTHR43393">
    <property type="entry name" value="CYTOKININ RIBOSIDE 5'-MONOPHOSPHATE PHOSPHORIBOHYDROLASE"/>
    <property type="match status" value="1"/>
</dbReference>
<dbReference type="SUPFAM" id="SSF102405">
    <property type="entry name" value="MCP/YpsA-like"/>
    <property type="match status" value="1"/>
</dbReference>
<reference evidence="3" key="1">
    <citation type="journal article" date="2014" name="Genome Announc.">
        <title>Genome Sequence of Arthrobacter siccitolerans 4J27, a Xeroprotectant-Producing Desiccation-Tolerant Microorganism.</title>
        <authorList>
            <person name="Manzanera M."/>
            <person name="Santa-Cruz-Calvo L."/>
            <person name="Vilchez J.I."/>
            <person name="Garcia-Fontana C."/>
            <person name="Silva-Castro G.A."/>
            <person name="Calvo C."/>
            <person name="Gonzalez-Lopez J."/>
        </authorList>
    </citation>
    <scope>NUCLEOTIDE SEQUENCE [LARGE SCALE GENOMIC DNA]</scope>
    <source>
        <strain evidence="3">4J27</strain>
    </source>
</reference>
<keyword evidence="3" id="KW-1185">Reference proteome</keyword>
<name>A0A024H1N9_9MICC</name>
<keyword evidence="1" id="KW-0203">Cytokinin biosynthesis</keyword>
<evidence type="ECO:0000256" key="1">
    <source>
        <dbReference type="RuleBase" id="RU363015"/>
    </source>
</evidence>
<dbReference type="InterPro" id="IPR052341">
    <property type="entry name" value="LOG_family_nucleotidases"/>
</dbReference>
<keyword evidence="2" id="KW-0808">Transferase</keyword>
<gene>
    <name evidence="2" type="primary">fmt</name>
    <name evidence="2" type="ORF">ARTSIC4J27_2050</name>
</gene>
<dbReference type="Gene3D" id="3.40.50.450">
    <property type="match status" value="1"/>
</dbReference>
<comment type="catalytic activity">
    <reaction evidence="1">
        <text>N(6)-(dimethylallyl)adenosine 5'-phosphate + H2O = N(6)-dimethylallyladenine + D-ribose 5-phosphate</text>
        <dbReference type="Rhea" id="RHEA:48560"/>
        <dbReference type="ChEBI" id="CHEBI:15377"/>
        <dbReference type="ChEBI" id="CHEBI:17660"/>
        <dbReference type="ChEBI" id="CHEBI:57526"/>
        <dbReference type="ChEBI" id="CHEBI:78346"/>
        <dbReference type="EC" id="3.2.2.n1"/>
    </reaction>
</comment>
<dbReference type="EMBL" id="CAQI01000042">
    <property type="protein sequence ID" value="CCQ46090.1"/>
    <property type="molecule type" value="Genomic_DNA"/>
</dbReference>
<dbReference type="EC" id="3.2.2.n1" evidence="1"/>
<dbReference type="AlphaFoldDB" id="A0A024H1N9"/>
<comment type="catalytic activity">
    <reaction evidence="1">
        <text>9-ribosyl-trans-zeatin 5'-phosphate + H2O = trans-zeatin + D-ribose 5-phosphate</text>
        <dbReference type="Rhea" id="RHEA:48564"/>
        <dbReference type="ChEBI" id="CHEBI:15377"/>
        <dbReference type="ChEBI" id="CHEBI:16522"/>
        <dbReference type="ChEBI" id="CHEBI:78346"/>
        <dbReference type="ChEBI" id="CHEBI:87947"/>
        <dbReference type="EC" id="3.2.2.n1"/>
    </reaction>
</comment>
<dbReference type="NCBIfam" id="TIGR00730">
    <property type="entry name" value="Rossman fold protein, TIGR00730 family"/>
    <property type="match status" value="1"/>
</dbReference>
<dbReference type="GO" id="GO:0016740">
    <property type="term" value="F:transferase activity"/>
    <property type="evidence" value="ECO:0007669"/>
    <property type="project" value="UniProtKB-KW"/>
</dbReference>
<keyword evidence="1" id="KW-0378">Hydrolase</keyword>
<organism evidence="2 3">
    <name type="scientific">Pseudarthrobacter siccitolerans</name>
    <dbReference type="NCBI Taxonomy" id="861266"/>
    <lineage>
        <taxon>Bacteria</taxon>
        <taxon>Bacillati</taxon>
        <taxon>Actinomycetota</taxon>
        <taxon>Actinomycetes</taxon>
        <taxon>Micrococcales</taxon>
        <taxon>Micrococcaceae</taxon>
        <taxon>Pseudarthrobacter</taxon>
    </lineage>
</organism>
<dbReference type="RefSeq" id="WP_050055038.1">
    <property type="nucleotide sequence ID" value="NZ_CAQI01000042.1"/>
</dbReference>
<dbReference type="GO" id="GO:0009691">
    <property type="term" value="P:cytokinin biosynthetic process"/>
    <property type="evidence" value="ECO:0007669"/>
    <property type="project" value="UniProtKB-UniRule"/>
</dbReference>
<dbReference type="InterPro" id="IPR005269">
    <property type="entry name" value="LOG"/>
</dbReference>
<evidence type="ECO:0000313" key="2">
    <source>
        <dbReference type="EMBL" id="CCQ46090.1"/>
    </source>
</evidence>
<comment type="caution">
    <text evidence="2">The sequence shown here is derived from an EMBL/GenBank/DDBJ whole genome shotgun (WGS) entry which is preliminary data.</text>
</comment>